<reference evidence="1 2" key="1">
    <citation type="submission" date="2021-01" db="EMBL/GenBank/DDBJ databases">
        <title>Whole genome shotgun sequence of Actinoplanes deccanensis NBRC 13994.</title>
        <authorList>
            <person name="Komaki H."/>
            <person name="Tamura T."/>
        </authorList>
    </citation>
    <scope>NUCLEOTIDE SEQUENCE [LARGE SCALE GENOMIC DNA]</scope>
    <source>
        <strain evidence="1 2">NBRC 13994</strain>
    </source>
</reference>
<evidence type="ECO:0000313" key="1">
    <source>
        <dbReference type="EMBL" id="GID73674.1"/>
    </source>
</evidence>
<dbReference type="EMBL" id="BOMI01000037">
    <property type="protein sequence ID" value="GID73674.1"/>
    <property type="molecule type" value="Genomic_DNA"/>
</dbReference>
<dbReference type="Proteomes" id="UP000609879">
    <property type="component" value="Unassembled WGS sequence"/>
</dbReference>
<gene>
    <name evidence="1" type="ORF">Ade02nite_23150</name>
</gene>
<proteinExistence type="predicted"/>
<protein>
    <submittedName>
        <fullName evidence="1">Uncharacterized protein</fullName>
    </submittedName>
</protein>
<comment type="caution">
    <text evidence="1">The sequence shown here is derived from an EMBL/GenBank/DDBJ whole genome shotgun (WGS) entry which is preliminary data.</text>
</comment>
<name>A0ABQ3Y0Z1_9ACTN</name>
<keyword evidence="2" id="KW-1185">Reference proteome</keyword>
<dbReference type="RefSeq" id="WP_203761591.1">
    <property type="nucleotide sequence ID" value="NZ_BAAABO010000027.1"/>
</dbReference>
<evidence type="ECO:0000313" key="2">
    <source>
        <dbReference type="Proteomes" id="UP000609879"/>
    </source>
</evidence>
<accession>A0ABQ3Y0Z1</accession>
<organism evidence="1 2">
    <name type="scientific">Paractinoplanes deccanensis</name>
    <dbReference type="NCBI Taxonomy" id="113561"/>
    <lineage>
        <taxon>Bacteria</taxon>
        <taxon>Bacillati</taxon>
        <taxon>Actinomycetota</taxon>
        <taxon>Actinomycetes</taxon>
        <taxon>Micromonosporales</taxon>
        <taxon>Micromonosporaceae</taxon>
        <taxon>Paractinoplanes</taxon>
    </lineage>
</organism>
<sequence>MELSGVEETNARYLALGELVDAASTFEMQLRTALCALIGSKYAAVIVAGMMAGELIENCAAVTRRHREITEPARTRLTEVLSTAKTLSERRNRLVHDVWASGGPDGPVLLRSKRRDHTLPASGTSVAVVQETVHALRAVTFELRQALMDELGPEIATIEIQLRWEEHVATMTPEELEAMERRRAAAADGTKP</sequence>